<protein>
    <submittedName>
        <fullName evidence="1">Uncharacterized protein</fullName>
    </submittedName>
</protein>
<name>A0A2P2P8T8_RHIMU</name>
<dbReference type="EMBL" id="GGEC01070700">
    <property type="protein sequence ID" value="MBX51184.1"/>
    <property type="molecule type" value="Transcribed_RNA"/>
</dbReference>
<reference evidence="1" key="1">
    <citation type="submission" date="2018-02" db="EMBL/GenBank/DDBJ databases">
        <title>Rhizophora mucronata_Transcriptome.</title>
        <authorList>
            <person name="Meera S.P."/>
            <person name="Sreeshan A."/>
            <person name="Augustine A."/>
        </authorList>
    </citation>
    <scope>NUCLEOTIDE SEQUENCE</scope>
    <source>
        <tissue evidence="1">Leaf</tissue>
    </source>
</reference>
<accession>A0A2P2P8T8</accession>
<organism evidence="1">
    <name type="scientific">Rhizophora mucronata</name>
    <name type="common">Asiatic mangrove</name>
    <dbReference type="NCBI Taxonomy" id="61149"/>
    <lineage>
        <taxon>Eukaryota</taxon>
        <taxon>Viridiplantae</taxon>
        <taxon>Streptophyta</taxon>
        <taxon>Embryophyta</taxon>
        <taxon>Tracheophyta</taxon>
        <taxon>Spermatophyta</taxon>
        <taxon>Magnoliopsida</taxon>
        <taxon>eudicotyledons</taxon>
        <taxon>Gunneridae</taxon>
        <taxon>Pentapetalae</taxon>
        <taxon>rosids</taxon>
        <taxon>fabids</taxon>
        <taxon>Malpighiales</taxon>
        <taxon>Rhizophoraceae</taxon>
        <taxon>Rhizophora</taxon>
    </lineage>
</organism>
<proteinExistence type="predicted"/>
<evidence type="ECO:0000313" key="1">
    <source>
        <dbReference type="EMBL" id="MBX51184.1"/>
    </source>
</evidence>
<dbReference type="AlphaFoldDB" id="A0A2P2P8T8"/>
<sequence>MTNKFVWRIKQGHTAVHVQGHRTQCWPPISSDDN</sequence>